<dbReference type="Gene3D" id="3.40.630.30">
    <property type="match status" value="1"/>
</dbReference>
<evidence type="ECO:0000313" key="2">
    <source>
        <dbReference type="EMBL" id="CCG21803.1"/>
    </source>
</evidence>
<accession>H8WZD5</accession>
<dbReference type="GeneID" id="14538077"/>
<dbReference type="InterPro" id="IPR055100">
    <property type="entry name" value="GNAT_LYC1-like"/>
</dbReference>
<dbReference type="EMBL" id="HE681720">
    <property type="protein sequence ID" value="CCG21803.1"/>
    <property type="molecule type" value="Genomic_DNA"/>
</dbReference>
<dbReference type="KEGG" id="cot:CORT_0B00820"/>
<dbReference type="InterPro" id="IPR053013">
    <property type="entry name" value="LAT"/>
</dbReference>
<dbReference type="PANTHER" id="PTHR34815:SF2">
    <property type="entry name" value="N-ACETYLTRANSFERASE DOMAIN-CONTAINING PROTEIN"/>
    <property type="match status" value="1"/>
</dbReference>
<dbReference type="HOGENOM" id="CLU_059407_0_0_1"/>
<feature type="domain" description="LYC1 C-terminal" evidence="1">
    <location>
        <begin position="180"/>
        <end position="401"/>
    </location>
</feature>
<protein>
    <submittedName>
        <fullName evidence="2">Ygr111w protein</fullName>
    </submittedName>
</protein>
<gene>
    <name evidence="2" type="ORF">CORT_0B00820</name>
</gene>
<dbReference type="Pfam" id="PF22998">
    <property type="entry name" value="GNAT_LYC1-like"/>
    <property type="match status" value="1"/>
</dbReference>
<proteinExistence type="predicted"/>
<dbReference type="AlphaFoldDB" id="H8WZD5"/>
<dbReference type="CDD" id="cd04301">
    <property type="entry name" value="NAT_SF"/>
    <property type="match status" value="1"/>
</dbReference>
<evidence type="ECO:0000313" key="3">
    <source>
        <dbReference type="Proteomes" id="UP000005018"/>
    </source>
</evidence>
<dbReference type="RefSeq" id="XP_003867241.1">
    <property type="nucleotide sequence ID" value="XM_003867193.1"/>
</dbReference>
<dbReference type="SUPFAM" id="SSF55729">
    <property type="entry name" value="Acyl-CoA N-acyltransferases (Nat)"/>
    <property type="match status" value="1"/>
</dbReference>
<keyword evidence="3" id="KW-1185">Reference proteome</keyword>
<dbReference type="InterPro" id="IPR016181">
    <property type="entry name" value="Acyl_CoA_acyltransferase"/>
</dbReference>
<dbReference type="OrthoDB" id="2020070at2759"/>
<dbReference type="Proteomes" id="UP000005018">
    <property type="component" value="Chromosome 2"/>
</dbReference>
<evidence type="ECO:0000259" key="1">
    <source>
        <dbReference type="Pfam" id="PF22998"/>
    </source>
</evidence>
<reference evidence="2 3" key="1">
    <citation type="journal article" date="2012" name="PLoS ONE">
        <title>Sequence and analysis of the genome of the pathogenic yeast Candida orthopsilosis.</title>
        <authorList>
            <person name="Riccombeni A."/>
            <person name="Vidanes G."/>
            <person name="Proux-Wera E."/>
            <person name="Wolfe K.H."/>
            <person name="Butler G."/>
        </authorList>
    </citation>
    <scope>NUCLEOTIDE SEQUENCE [LARGE SCALE GENOMIC DNA]</scope>
    <source>
        <strain evidence="2 3">Co 90-125</strain>
    </source>
</reference>
<organism evidence="2 3">
    <name type="scientific">Candida orthopsilosis (strain 90-125)</name>
    <name type="common">Yeast</name>
    <dbReference type="NCBI Taxonomy" id="1136231"/>
    <lineage>
        <taxon>Eukaryota</taxon>
        <taxon>Fungi</taxon>
        <taxon>Dikarya</taxon>
        <taxon>Ascomycota</taxon>
        <taxon>Saccharomycotina</taxon>
        <taxon>Pichiomycetes</taxon>
        <taxon>Debaryomycetaceae</taxon>
        <taxon>Candida/Lodderomyces clade</taxon>
        <taxon>Candida</taxon>
    </lineage>
</organism>
<name>H8WZD5_CANO9</name>
<dbReference type="PANTHER" id="PTHR34815">
    <property type="entry name" value="LYSINE ACETYLTRANSFERASE"/>
    <property type="match status" value="1"/>
</dbReference>
<sequence>MSPTSITTTPDQFKLVHLTDQEIIDFTRYQNSLAWKGALSEKDYVLREYVLSKSKIASSGNNKIYVFMLKSTFDDEPLCSIELLVRDSLKFEYNEGEVKESNILSGCVGGVFTYPQQRGKGYARIMVDKLVELAKREIVGLEGFIFLYSEVGEYYAKNGFKSFPIDLINISLKGKVTEVEPPQVDYELIEYHQFHELMDVYRAHFEQDMINQVKQDHKTRVSIKPTSDLIDWFHLRAKFITYKLFHEPRGHIIDFHKEYETIKNSFTQEPKIFGLKIKSGGKVAGFIIWTIDWSENGQENYATILKIVSFDKQDQTVIDLINLAIFQFIHSPILGKPTTNVKIWESEISKTVKQYLVDLWNAETGIDNSSRSAILINDPVEDEQLKKGDLIWEENTKLPWF</sequence>
<dbReference type="eggNOG" id="ENOG502QPR6">
    <property type="taxonomic scope" value="Eukaryota"/>
</dbReference>